<organism evidence="1 2">
    <name type="scientific">Micromonospora chokoriensis</name>
    <dbReference type="NCBI Taxonomy" id="356851"/>
    <lineage>
        <taxon>Bacteria</taxon>
        <taxon>Bacillati</taxon>
        <taxon>Actinomycetota</taxon>
        <taxon>Actinomycetes</taxon>
        <taxon>Micromonosporales</taxon>
        <taxon>Micromonosporaceae</taxon>
        <taxon>Micromonospora</taxon>
    </lineage>
</organism>
<evidence type="ECO:0008006" key="3">
    <source>
        <dbReference type="Google" id="ProtNLM"/>
    </source>
</evidence>
<evidence type="ECO:0000313" key="1">
    <source>
        <dbReference type="EMBL" id="SCF23153.1"/>
    </source>
</evidence>
<evidence type="ECO:0000313" key="2">
    <source>
        <dbReference type="Proteomes" id="UP000198224"/>
    </source>
</evidence>
<dbReference type="AlphaFoldDB" id="A0A1C4YQW6"/>
<name>A0A1C4YQW6_9ACTN</name>
<dbReference type="Proteomes" id="UP000198224">
    <property type="component" value="Chromosome I"/>
</dbReference>
<dbReference type="RefSeq" id="WP_088990197.1">
    <property type="nucleotide sequence ID" value="NZ_LT607409.1"/>
</dbReference>
<reference evidence="2" key="1">
    <citation type="submission" date="2016-06" db="EMBL/GenBank/DDBJ databases">
        <authorList>
            <person name="Varghese N."/>
            <person name="Submissions Spin"/>
        </authorList>
    </citation>
    <scope>NUCLEOTIDE SEQUENCE [LARGE SCALE GENOMIC DNA]</scope>
    <source>
        <strain evidence="2">DSM 45160</strain>
    </source>
</reference>
<dbReference type="EMBL" id="LT607409">
    <property type="protein sequence ID" value="SCF23153.1"/>
    <property type="molecule type" value="Genomic_DNA"/>
</dbReference>
<gene>
    <name evidence="1" type="ORF">GA0070612_5113</name>
</gene>
<keyword evidence="2" id="KW-1185">Reference proteome</keyword>
<proteinExistence type="predicted"/>
<sequence>MSDVPRQSSHRPPVTAGCVRLQGWWWHDGRTTAWNEQQIRRCDEVLHSLTLSTPFTVGELCTELERARGRPLVVNAVRARQAAARAMWCRGATTDHILIVSALPRLHRDHLVLHGVGHMVFDHVGSPAVDRDIRRALHTADLAGLRRDLKRVVYTHREEHQAEVFATRVLQLTNGWVAPKPSSGSQTQMLEQLSSVLEYHAGRAVRCGR</sequence>
<accession>A0A1C4YQW6</accession>
<protein>
    <recommendedName>
        <fullName evidence="3">IrrE N-terminal-like domain-containing protein</fullName>
    </recommendedName>
</protein>